<protein>
    <submittedName>
        <fullName evidence="2">Uncharacterized protein</fullName>
    </submittedName>
</protein>
<feature type="transmembrane region" description="Helical" evidence="1">
    <location>
        <begin position="166"/>
        <end position="185"/>
    </location>
</feature>
<feature type="transmembrane region" description="Helical" evidence="1">
    <location>
        <begin position="139"/>
        <end position="160"/>
    </location>
</feature>
<dbReference type="Proteomes" id="UP000095605">
    <property type="component" value="Unassembled WGS sequence"/>
</dbReference>
<comment type="caution">
    <text evidence="2">The sequence shown here is derived from an EMBL/GenBank/DDBJ whole genome shotgun (WGS) entry which is preliminary data.</text>
</comment>
<dbReference type="AlphaFoldDB" id="A0A1E5R8U0"/>
<evidence type="ECO:0000256" key="1">
    <source>
        <dbReference type="SAM" id="Phobius"/>
    </source>
</evidence>
<keyword evidence="1" id="KW-0472">Membrane</keyword>
<reference evidence="3" key="1">
    <citation type="journal article" date="2016" name="Genome Announc.">
        <title>Genome sequences of three species of Hanseniaspora isolated from spontaneous wine fermentations.</title>
        <authorList>
            <person name="Sternes P.R."/>
            <person name="Lee D."/>
            <person name="Kutyna D.R."/>
            <person name="Borneman A.R."/>
        </authorList>
    </citation>
    <scope>NUCLEOTIDE SEQUENCE [LARGE SCALE GENOMIC DNA]</scope>
    <source>
        <strain evidence="3">AWRI3578</strain>
    </source>
</reference>
<name>A0A1E5R8U0_9ASCO</name>
<dbReference type="EMBL" id="LPNL01000007">
    <property type="protein sequence ID" value="OEJ83307.1"/>
    <property type="molecule type" value="Genomic_DNA"/>
</dbReference>
<accession>A0A1E5R8U0</accession>
<gene>
    <name evidence="2" type="ORF">AWRI3578_g3146</name>
</gene>
<evidence type="ECO:0000313" key="3">
    <source>
        <dbReference type="Proteomes" id="UP000095605"/>
    </source>
</evidence>
<feature type="transmembrane region" description="Helical" evidence="1">
    <location>
        <begin position="110"/>
        <end position="127"/>
    </location>
</feature>
<keyword evidence="1" id="KW-1133">Transmembrane helix</keyword>
<sequence>MSNDKSFDDDFLDETRPLDTHHNTVEFAKFTEPVSNEQEPSVPDTFHTYYYTRNVTTNEIYTFIKSVLLNHQSENKSLLTYIKDRMKFLFHCQEYGDLESPQEDDEQKDVGGYFPIWTCVSIAMLHLAIKTFELNHNMLINKTFILLIVSLFLQAVTVGYAHRLNIFQNIIQFKVGILNISYMVFKLAFEIFSIGLGTFLSSLLLIISHGVFILLVNFKVWSSIQTHEWTDKRISMLNIVFLDLFVYTAVAILDTLL</sequence>
<feature type="transmembrane region" description="Helical" evidence="1">
    <location>
        <begin position="192"/>
        <end position="216"/>
    </location>
</feature>
<organism evidence="2 3">
    <name type="scientific">Hanseniaspora opuntiae</name>
    <dbReference type="NCBI Taxonomy" id="211096"/>
    <lineage>
        <taxon>Eukaryota</taxon>
        <taxon>Fungi</taxon>
        <taxon>Dikarya</taxon>
        <taxon>Ascomycota</taxon>
        <taxon>Saccharomycotina</taxon>
        <taxon>Saccharomycetes</taxon>
        <taxon>Saccharomycodales</taxon>
        <taxon>Saccharomycodaceae</taxon>
        <taxon>Hanseniaspora</taxon>
    </lineage>
</organism>
<feature type="transmembrane region" description="Helical" evidence="1">
    <location>
        <begin position="236"/>
        <end position="256"/>
    </location>
</feature>
<keyword evidence="3" id="KW-1185">Reference proteome</keyword>
<proteinExistence type="predicted"/>
<dbReference type="OrthoDB" id="10304505at2759"/>
<keyword evidence="1" id="KW-0812">Transmembrane</keyword>
<evidence type="ECO:0000313" key="2">
    <source>
        <dbReference type="EMBL" id="OEJ83307.1"/>
    </source>
</evidence>